<evidence type="ECO:0000256" key="4">
    <source>
        <dbReference type="ARBA" id="ARBA00022519"/>
    </source>
</evidence>
<dbReference type="EMBL" id="JAJNOR010000005">
    <property type="protein sequence ID" value="MCD2493032.1"/>
    <property type="molecule type" value="Genomic_DNA"/>
</dbReference>
<dbReference type="CDD" id="cd06579">
    <property type="entry name" value="TM_PBP1_transp_AraH_like"/>
    <property type="match status" value="1"/>
</dbReference>
<dbReference type="Pfam" id="PF02653">
    <property type="entry name" value="BPD_transp_2"/>
    <property type="match status" value="1"/>
</dbReference>
<gene>
    <name evidence="10" type="ORF">LQE92_10420</name>
</gene>
<organism evidence="10 11">
    <name type="scientific">Lientehia hominis</name>
    <dbReference type="NCBI Taxonomy" id="2897778"/>
    <lineage>
        <taxon>Bacteria</taxon>
        <taxon>Bacillati</taxon>
        <taxon>Bacillota</taxon>
        <taxon>Clostridia</taxon>
        <taxon>Lachnospirales</taxon>
        <taxon>Lachnospiraceae</taxon>
        <taxon>Lientehia</taxon>
    </lineage>
</organism>
<feature type="transmembrane region" description="Helical" evidence="9">
    <location>
        <begin position="56"/>
        <end position="89"/>
    </location>
</feature>
<feature type="transmembrane region" description="Helical" evidence="9">
    <location>
        <begin position="127"/>
        <end position="148"/>
    </location>
</feature>
<keyword evidence="11" id="KW-1185">Reference proteome</keyword>
<dbReference type="Proteomes" id="UP001299265">
    <property type="component" value="Unassembled WGS sequence"/>
</dbReference>
<evidence type="ECO:0000256" key="1">
    <source>
        <dbReference type="ARBA" id="ARBA00004651"/>
    </source>
</evidence>
<dbReference type="InterPro" id="IPR001851">
    <property type="entry name" value="ABC_transp_permease"/>
</dbReference>
<feature type="transmembrane region" description="Helical" evidence="9">
    <location>
        <begin position="95"/>
        <end position="120"/>
    </location>
</feature>
<evidence type="ECO:0000313" key="10">
    <source>
        <dbReference type="EMBL" id="MCD2493032.1"/>
    </source>
</evidence>
<dbReference type="PANTHER" id="PTHR32196">
    <property type="entry name" value="ABC TRANSPORTER PERMEASE PROTEIN YPHD-RELATED-RELATED"/>
    <property type="match status" value="1"/>
</dbReference>
<evidence type="ECO:0000256" key="6">
    <source>
        <dbReference type="ARBA" id="ARBA00022989"/>
    </source>
</evidence>
<evidence type="ECO:0000256" key="7">
    <source>
        <dbReference type="ARBA" id="ARBA00023136"/>
    </source>
</evidence>
<comment type="subcellular location">
    <subcellularLocation>
        <location evidence="1">Cell membrane</location>
        <topology evidence="1">Multi-pass membrane protein</topology>
    </subcellularLocation>
</comment>
<protein>
    <recommendedName>
        <fullName evidence="8">Autoinducer 2 import system permease protein LsrD</fullName>
    </recommendedName>
</protein>
<evidence type="ECO:0000313" key="11">
    <source>
        <dbReference type="Proteomes" id="UP001299265"/>
    </source>
</evidence>
<name>A0AAP2WAA3_9FIRM</name>
<dbReference type="PANTHER" id="PTHR32196:SF71">
    <property type="entry name" value="AUTOINDUCER 2 IMPORT SYSTEM PERMEASE PROTEIN LSRD"/>
    <property type="match status" value="1"/>
</dbReference>
<evidence type="ECO:0000256" key="2">
    <source>
        <dbReference type="ARBA" id="ARBA00022448"/>
    </source>
</evidence>
<dbReference type="AlphaFoldDB" id="A0AAP2WAA3"/>
<feature type="transmembrane region" description="Helical" evidence="9">
    <location>
        <begin position="215"/>
        <end position="238"/>
    </location>
</feature>
<keyword evidence="3" id="KW-1003">Cell membrane</keyword>
<proteinExistence type="predicted"/>
<keyword evidence="7 9" id="KW-0472">Membrane</keyword>
<feature type="transmembrane region" description="Helical" evidence="9">
    <location>
        <begin position="15"/>
        <end position="35"/>
    </location>
</feature>
<accession>A0AAP2WAA3</accession>
<evidence type="ECO:0000256" key="9">
    <source>
        <dbReference type="SAM" id="Phobius"/>
    </source>
</evidence>
<evidence type="ECO:0000256" key="3">
    <source>
        <dbReference type="ARBA" id="ARBA00022475"/>
    </source>
</evidence>
<sequence>MKKELNLKNAFFSFIKNYFVGFCIILLVVITMIYQPRFLSASNLLNIIRQLGPLSIVSLGMSFVIFAGYLDLSVAGTISLVAVVTVSLIEPLGQMGAILAGIVIGTAAGALIGAVVLVVGANRKSEALFISYGMGMAYSALALMYSGGVTQKLGENQKIFEVIGKGGWGILSVSLVIFIVCLIILQILQSMTYIGRSVMLAGGNPVASRLSGIPVNAVVVLVYTLSGLLASIGSVVLVSRVTTASPVIGKTYETNAITAVLIGGTSLKGGNGSVMRTVLGVVLISLMSNCMNLLGISSYMQSVVRGLVLILAIWLDSKRNS</sequence>
<keyword evidence="5 9" id="KW-0812">Transmembrane</keyword>
<dbReference type="GO" id="GO:0005886">
    <property type="term" value="C:plasma membrane"/>
    <property type="evidence" value="ECO:0007669"/>
    <property type="project" value="UniProtKB-SubCell"/>
</dbReference>
<keyword evidence="4" id="KW-0997">Cell inner membrane</keyword>
<evidence type="ECO:0000256" key="5">
    <source>
        <dbReference type="ARBA" id="ARBA00022692"/>
    </source>
</evidence>
<dbReference type="RefSeq" id="WP_231062894.1">
    <property type="nucleotide sequence ID" value="NZ_JAJNOR010000005.1"/>
</dbReference>
<dbReference type="GO" id="GO:0022857">
    <property type="term" value="F:transmembrane transporter activity"/>
    <property type="evidence" value="ECO:0007669"/>
    <property type="project" value="InterPro"/>
</dbReference>
<evidence type="ECO:0000256" key="8">
    <source>
        <dbReference type="ARBA" id="ARBA00039381"/>
    </source>
</evidence>
<reference evidence="10 11" key="1">
    <citation type="submission" date="2021-11" db="EMBL/GenBank/DDBJ databases">
        <title>Lacrimispora sp. nov. NSJ-141 isolated from human feces.</title>
        <authorList>
            <person name="Abdugheni R."/>
        </authorList>
    </citation>
    <scope>NUCLEOTIDE SEQUENCE [LARGE SCALE GENOMIC DNA]</scope>
    <source>
        <strain evidence="10 11">NSJ-141</strain>
    </source>
</reference>
<keyword evidence="6 9" id="KW-1133">Transmembrane helix</keyword>
<keyword evidence="2" id="KW-0813">Transport</keyword>
<feature type="transmembrane region" description="Helical" evidence="9">
    <location>
        <begin position="168"/>
        <end position="194"/>
    </location>
</feature>
<comment type="caution">
    <text evidence="10">The sequence shown here is derived from an EMBL/GenBank/DDBJ whole genome shotgun (WGS) entry which is preliminary data.</text>
</comment>